<proteinExistence type="predicted"/>
<protein>
    <submittedName>
        <fullName evidence="2">Uncharacterized protein</fullName>
    </submittedName>
</protein>
<reference evidence="2" key="1">
    <citation type="submission" date="2016-11" db="UniProtKB">
        <authorList>
            <consortium name="WormBaseParasite"/>
        </authorList>
    </citation>
    <scope>IDENTIFICATION</scope>
</reference>
<organism evidence="1 2">
    <name type="scientific">Heterorhabditis bacteriophora</name>
    <name type="common">Entomopathogenic nematode worm</name>
    <dbReference type="NCBI Taxonomy" id="37862"/>
    <lineage>
        <taxon>Eukaryota</taxon>
        <taxon>Metazoa</taxon>
        <taxon>Ecdysozoa</taxon>
        <taxon>Nematoda</taxon>
        <taxon>Chromadorea</taxon>
        <taxon>Rhabditida</taxon>
        <taxon>Rhabditina</taxon>
        <taxon>Rhabditomorpha</taxon>
        <taxon>Strongyloidea</taxon>
        <taxon>Heterorhabditidae</taxon>
        <taxon>Heterorhabditis</taxon>
    </lineage>
</organism>
<dbReference type="Proteomes" id="UP000095283">
    <property type="component" value="Unplaced"/>
</dbReference>
<evidence type="ECO:0000313" key="1">
    <source>
        <dbReference type="Proteomes" id="UP000095283"/>
    </source>
</evidence>
<evidence type="ECO:0000313" key="2">
    <source>
        <dbReference type="WBParaSite" id="Hba_13552"/>
    </source>
</evidence>
<accession>A0A1I7X7F3</accession>
<name>A0A1I7X7F3_HETBA</name>
<sequence>MLFPGVKLMNAADILRRIKYDFVLLKRTPRMLDYFMDSLTHTECISSGLVVVDGVCYLIITDYLLCVCAILAEVRNRLEWGSPPFAEQTADDRASGDFSCTWTAFLSRGICLLALPPSPFWEFLRASKALRKPLTTSGWTRPEIPSG</sequence>
<dbReference type="WBParaSite" id="Hba_13552">
    <property type="protein sequence ID" value="Hba_13552"/>
    <property type="gene ID" value="Hba_13552"/>
</dbReference>
<dbReference type="AlphaFoldDB" id="A0A1I7X7F3"/>
<keyword evidence="1" id="KW-1185">Reference proteome</keyword>